<gene>
    <name evidence="2" type="primary">cas7b</name>
    <name evidence="2" type="ORF">DFR87_01820</name>
</gene>
<reference evidence="3" key="3">
    <citation type="submission" date="2020-03" db="EMBL/GenBank/DDBJ databases">
        <title>Sequencing and Assembly of Multiple Reported Metal-Biooxidizing Members of the Extremely Thermoacidophilic Archaeal Family Sulfolobaceae.</title>
        <authorList>
            <person name="Counts J.A."/>
            <person name="Kelly R.M."/>
        </authorList>
    </citation>
    <scope>NUCLEOTIDE SEQUENCE [LARGE SCALE GENOMIC DNA]</scope>
    <source>
        <strain evidence="3">HO1-1</strain>
    </source>
</reference>
<feature type="compositionally biased region" description="Basic and acidic residues" evidence="1">
    <location>
        <begin position="28"/>
        <end position="37"/>
    </location>
</feature>
<reference evidence="2 3" key="1">
    <citation type="submission" date="2018-05" db="EMBL/GenBank/DDBJ databases">
        <title>Complete Genome Sequences of Extremely Thermoacidophilic, Metal-Mobilizing Type-Strain Members of the Archaeal Family Sulfolobaceae: Acidianus brierleyi DSM-1651T, Acidianus sulfidivorans DSM-18786T, Metallosphaera hakonensis DSM-7519T, and Metallosphaera prunae DSM-10039T.</title>
        <authorList>
            <person name="Counts J.A."/>
            <person name="Kelly R.M."/>
        </authorList>
    </citation>
    <scope>NUCLEOTIDE SEQUENCE [LARGE SCALE GENOMIC DNA]</scope>
    <source>
        <strain evidence="2 3">HO1-1</strain>
    </source>
</reference>
<dbReference type="KEGG" id="mhk:DFR87_01820"/>
<protein>
    <submittedName>
        <fullName evidence="2">Type I-B CRISPR-associated protein Cas7/Csh2</fullName>
    </submittedName>
</protein>
<dbReference type="OrthoDB" id="42298at2157"/>
<dbReference type="InterPro" id="IPR013419">
    <property type="entry name" value="CRISPR-assoc_prot_Cas7/Csh2"/>
</dbReference>
<organism evidence="2 3">
    <name type="scientific">Metallosphaera hakonensis JCM 8857 = DSM 7519</name>
    <dbReference type="NCBI Taxonomy" id="1293036"/>
    <lineage>
        <taxon>Archaea</taxon>
        <taxon>Thermoproteota</taxon>
        <taxon>Thermoprotei</taxon>
        <taxon>Sulfolobales</taxon>
        <taxon>Sulfolobaceae</taxon>
        <taxon>Metallosphaera</taxon>
    </lineage>
</organism>
<feature type="region of interest" description="Disordered" evidence="1">
    <location>
        <begin position="18"/>
        <end position="37"/>
    </location>
</feature>
<dbReference type="RefSeq" id="WP_110368792.1">
    <property type="nucleotide sequence ID" value="NZ_CP029287.2"/>
</dbReference>
<dbReference type="NCBIfam" id="TIGR02590">
    <property type="entry name" value="cas_Csh2"/>
    <property type="match status" value="1"/>
</dbReference>
<dbReference type="Pfam" id="PF05107">
    <property type="entry name" value="Cas_Cas7"/>
    <property type="match status" value="1"/>
</dbReference>
<sequence length="295" mass="33203">MTKINNNSEILFLYEAKLTNPNGDPDDENRPRMDPKTKRNLVSDVRLKRYFRDYIISKLGEDSVWVTKIEGKNVDATERLKRIGSPKDVLAKCIDARLFGATIPEKGEQKGKSTSFTGPVQFTWGYSLHKVDMVDSRSITSLFSGRDTGYGNIGKDYRVYYSLIAFHGAVSAKRAEITGASEEDLKTLDNSLWDSLVTETVTRSKLGQRPLLYLRVEYSSPEKMKGDLRRFVKVKEKSESVRDLTDLEVNLDALVNLVSSNDVIKVVARCSDDFKGFCEQVKSACDEGKKNCIVG</sequence>
<dbReference type="NCBIfam" id="TIGR01595">
    <property type="entry name" value="cas_CT1132"/>
    <property type="match status" value="1"/>
</dbReference>
<name>A0A2U9IRM5_9CREN</name>
<dbReference type="AlphaFoldDB" id="A0A2U9IRM5"/>
<dbReference type="InterPro" id="IPR006482">
    <property type="entry name" value="Cas7_Csh2/Csh2"/>
</dbReference>
<dbReference type="Proteomes" id="UP000247586">
    <property type="component" value="Chromosome"/>
</dbReference>
<keyword evidence="3" id="KW-1185">Reference proteome</keyword>
<evidence type="ECO:0000256" key="1">
    <source>
        <dbReference type="SAM" id="MobiDB-lite"/>
    </source>
</evidence>
<evidence type="ECO:0000313" key="3">
    <source>
        <dbReference type="Proteomes" id="UP000247586"/>
    </source>
</evidence>
<proteinExistence type="predicted"/>
<accession>A0A2U9IRM5</accession>
<dbReference type="GO" id="GO:0043571">
    <property type="term" value="P:maintenance of CRISPR repeat elements"/>
    <property type="evidence" value="ECO:0007669"/>
    <property type="project" value="InterPro"/>
</dbReference>
<dbReference type="EMBL" id="CP029287">
    <property type="protein sequence ID" value="AWR98646.1"/>
    <property type="molecule type" value="Genomic_DNA"/>
</dbReference>
<dbReference type="GeneID" id="36834040"/>
<evidence type="ECO:0000313" key="2">
    <source>
        <dbReference type="EMBL" id="AWR98646.1"/>
    </source>
</evidence>
<dbReference type="STRING" id="1293036.GCA_001315825_03058"/>
<reference evidence="3" key="2">
    <citation type="submission" date="2020-03" db="EMBL/GenBank/DDBJ databases">
        <title>Complete Genome Sequences of Extremely Thermoacidophilic, Metal-Mobilizing Type-Strain Members of the Archaeal Family Sulfolobaceae: Acidianus brierleyi DSM-1651T, Acidianus sulfidivorans DSM-18786T, Metallosphaera hakonensis DSM-7519T, and Metallosphaera prunae DSM-10039T.</title>
        <authorList>
            <person name="Counts J.A."/>
            <person name="Kelly R.M."/>
        </authorList>
    </citation>
    <scope>NUCLEOTIDE SEQUENCE [LARGE SCALE GENOMIC DNA]</scope>
    <source>
        <strain evidence="3">HO1-1</strain>
    </source>
</reference>